<accession>A0AA39HVS2</accession>
<evidence type="ECO:0000313" key="6">
    <source>
        <dbReference type="EMBL" id="KAK0412286.1"/>
    </source>
</evidence>
<dbReference type="SMART" id="SM00320">
    <property type="entry name" value="WD40"/>
    <property type="match status" value="7"/>
</dbReference>
<dbReference type="Proteomes" id="UP001175271">
    <property type="component" value="Unassembled WGS sequence"/>
</dbReference>
<evidence type="ECO:0000313" key="7">
    <source>
        <dbReference type="Proteomes" id="UP001175271"/>
    </source>
</evidence>
<feature type="repeat" description="WD" evidence="3">
    <location>
        <begin position="343"/>
        <end position="365"/>
    </location>
</feature>
<sequence>MDICSKEFSSLEDDTLLARETMFVSRQRVVPESAIEPQSTSTPEPALLVPEPTDSVPEPPAVSAPVPPETPVPVIEDETQELARKTESTKPRRREAPNYTLIAELSGCTAPVTSVKFSPDGFYVASGCVDKTFRVWKTGEDFAEVSKCRAHSTGINDIAWSADSRFLASCSDDGVVKVYDMQWTKRKIAMECHSNYVISVDFNPQGNLLLTGSFDNTAKIWDLRSGTCVATLDEHTQPVSSASFNYDGSLICTTSYDGATNLWDTRTNRCLRILEMENDDAVAVPCGYAKFSPNGRYILVAKHNSRMHMVDSKKERVVRTYSGHQNSQYCLVADFSITGKKWIVSGSEDGCLYIWDMQTCEIVQVIRGSTDGDVVIAVDCSLKSNMIASATIGSNDRCVRLWHSKDQ</sequence>
<dbReference type="AlphaFoldDB" id="A0AA39HVS2"/>
<evidence type="ECO:0000256" key="4">
    <source>
        <dbReference type="SAM" id="MobiDB-lite"/>
    </source>
</evidence>
<dbReference type="InterPro" id="IPR019775">
    <property type="entry name" value="WD40_repeat_CS"/>
</dbReference>
<organism evidence="6 7">
    <name type="scientific">Steinernema hermaphroditum</name>
    <dbReference type="NCBI Taxonomy" id="289476"/>
    <lineage>
        <taxon>Eukaryota</taxon>
        <taxon>Metazoa</taxon>
        <taxon>Ecdysozoa</taxon>
        <taxon>Nematoda</taxon>
        <taxon>Chromadorea</taxon>
        <taxon>Rhabditida</taxon>
        <taxon>Tylenchina</taxon>
        <taxon>Panagrolaimomorpha</taxon>
        <taxon>Strongyloidoidea</taxon>
        <taxon>Steinernematidae</taxon>
        <taxon>Steinernema</taxon>
    </lineage>
</organism>
<dbReference type="PROSITE" id="PS50082">
    <property type="entry name" value="WD_REPEATS_2"/>
    <property type="match status" value="5"/>
</dbReference>
<keyword evidence="2" id="KW-0677">Repeat</keyword>
<dbReference type="GO" id="GO:0042393">
    <property type="term" value="F:histone binding"/>
    <property type="evidence" value="ECO:0007669"/>
    <property type="project" value="TreeGrafter"/>
</dbReference>
<proteinExistence type="predicted"/>
<dbReference type="InterPro" id="IPR036322">
    <property type="entry name" value="WD40_repeat_dom_sf"/>
</dbReference>
<dbReference type="InterPro" id="IPR059122">
    <property type="entry name" value="Beta-prop_WDR5-like"/>
</dbReference>
<feature type="region of interest" description="Disordered" evidence="4">
    <location>
        <begin position="30"/>
        <end position="72"/>
    </location>
</feature>
<feature type="domain" description="WDR5-like beta-propeller" evidence="5">
    <location>
        <begin position="105"/>
        <end position="403"/>
    </location>
</feature>
<keyword evidence="1 3" id="KW-0853">WD repeat</keyword>
<dbReference type="PROSITE" id="PS50294">
    <property type="entry name" value="WD_REPEATS_REGION"/>
    <property type="match status" value="4"/>
</dbReference>
<feature type="repeat" description="WD" evidence="3">
    <location>
        <begin position="232"/>
        <end position="273"/>
    </location>
</feature>
<dbReference type="PANTHER" id="PTHR22847:SF637">
    <property type="entry name" value="WD REPEAT DOMAIN 5B"/>
    <property type="match status" value="1"/>
</dbReference>
<dbReference type="Pfam" id="PF25175">
    <property type="entry name" value="Beta-prop_WDR5"/>
    <property type="match status" value="1"/>
</dbReference>
<evidence type="ECO:0000256" key="1">
    <source>
        <dbReference type="ARBA" id="ARBA00022574"/>
    </source>
</evidence>
<feature type="repeat" description="WD" evidence="3">
    <location>
        <begin position="148"/>
        <end position="182"/>
    </location>
</feature>
<protein>
    <recommendedName>
        <fullName evidence="5">WDR5-like beta-propeller domain-containing protein</fullName>
    </recommendedName>
</protein>
<dbReference type="CDD" id="cd00200">
    <property type="entry name" value="WD40"/>
    <property type="match status" value="1"/>
</dbReference>
<dbReference type="PRINTS" id="PR00320">
    <property type="entry name" value="GPROTEINBRPT"/>
</dbReference>
<dbReference type="SUPFAM" id="SSF50978">
    <property type="entry name" value="WD40 repeat-like"/>
    <property type="match status" value="1"/>
</dbReference>
<feature type="repeat" description="WD" evidence="3">
    <location>
        <begin position="190"/>
        <end position="231"/>
    </location>
</feature>
<gene>
    <name evidence="6" type="ORF">QR680_006130</name>
</gene>
<feature type="repeat" description="WD" evidence="3">
    <location>
        <begin position="105"/>
        <end position="137"/>
    </location>
</feature>
<evidence type="ECO:0000256" key="3">
    <source>
        <dbReference type="PROSITE-ProRule" id="PRU00221"/>
    </source>
</evidence>
<name>A0AA39HVS2_9BILA</name>
<evidence type="ECO:0000259" key="5">
    <source>
        <dbReference type="Pfam" id="PF25175"/>
    </source>
</evidence>
<keyword evidence="7" id="KW-1185">Reference proteome</keyword>
<evidence type="ECO:0000256" key="2">
    <source>
        <dbReference type="ARBA" id="ARBA00022737"/>
    </source>
</evidence>
<comment type="caution">
    <text evidence="6">The sequence shown here is derived from an EMBL/GenBank/DDBJ whole genome shotgun (WGS) entry which is preliminary data.</text>
</comment>
<feature type="compositionally biased region" description="Pro residues" evidence="4">
    <location>
        <begin position="57"/>
        <end position="71"/>
    </location>
</feature>
<dbReference type="GO" id="GO:0048188">
    <property type="term" value="C:Set1C/COMPASS complex"/>
    <property type="evidence" value="ECO:0007669"/>
    <property type="project" value="TreeGrafter"/>
</dbReference>
<dbReference type="PROSITE" id="PS00678">
    <property type="entry name" value="WD_REPEATS_1"/>
    <property type="match status" value="3"/>
</dbReference>
<dbReference type="InterPro" id="IPR020472">
    <property type="entry name" value="WD40_PAC1"/>
</dbReference>
<reference evidence="6" key="1">
    <citation type="submission" date="2023-06" db="EMBL/GenBank/DDBJ databases">
        <title>Genomic analysis of the entomopathogenic nematode Steinernema hermaphroditum.</title>
        <authorList>
            <person name="Schwarz E.M."/>
            <person name="Heppert J.K."/>
            <person name="Baniya A."/>
            <person name="Schwartz H.T."/>
            <person name="Tan C.-H."/>
            <person name="Antoshechkin I."/>
            <person name="Sternberg P.W."/>
            <person name="Goodrich-Blair H."/>
            <person name="Dillman A.R."/>
        </authorList>
    </citation>
    <scope>NUCLEOTIDE SEQUENCE</scope>
    <source>
        <strain evidence="6">PS9179</strain>
        <tissue evidence="6">Whole animal</tissue>
    </source>
</reference>
<dbReference type="PANTHER" id="PTHR22847">
    <property type="entry name" value="WD40 REPEAT PROTEIN"/>
    <property type="match status" value="1"/>
</dbReference>
<dbReference type="InterPro" id="IPR015943">
    <property type="entry name" value="WD40/YVTN_repeat-like_dom_sf"/>
</dbReference>
<dbReference type="InterPro" id="IPR001680">
    <property type="entry name" value="WD40_rpt"/>
</dbReference>
<dbReference type="EMBL" id="JAUCMV010000003">
    <property type="protein sequence ID" value="KAK0412286.1"/>
    <property type="molecule type" value="Genomic_DNA"/>
</dbReference>
<dbReference type="Gene3D" id="2.130.10.10">
    <property type="entry name" value="YVTN repeat-like/Quinoprotein amine dehydrogenase"/>
    <property type="match status" value="1"/>
</dbReference>